<evidence type="ECO:0000256" key="17">
    <source>
        <dbReference type="ARBA" id="ARBA00023180"/>
    </source>
</evidence>
<evidence type="ECO:0000256" key="15">
    <source>
        <dbReference type="ARBA" id="ARBA00023049"/>
    </source>
</evidence>
<keyword evidence="9" id="KW-0479">Metal-binding</keyword>
<comment type="caution">
    <text evidence="22">The sequence shown here is derived from an EMBL/GenBank/DDBJ whole genome shotgun (WGS) entry which is preliminary data.</text>
</comment>
<gene>
    <name evidence="22" type="ORF">LCGC14_1015620</name>
</gene>
<keyword evidence="15" id="KW-0482">Metalloprotease</keyword>
<comment type="subunit">
    <text evidence="19">Homodimer. The monomeric form is inactive while the homodimer is active.</text>
</comment>
<evidence type="ECO:0000256" key="5">
    <source>
        <dbReference type="ARBA" id="ARBA00014116"/>
    </source>
</evidence>
<keyword evidence="10" id="KW-0732">Signal</keyword>
<accession>A0A0F9R4Z8</accession>
<proteinExistence type="predicted"/>
<evidence type="ECO:0000256" key="20">
    <source>
        <dbReference type="ARBA" id="ARBA00033328"/>
    </source>
</evidence>
<evidence type="ECO:0000256" key="4">
    <source>
        <dbReference type="ARBA" id="ARBA00004613"/>
    </source>
</evidence>
<comment type="subcellular location">
    <subcellularLocation>
        <location evidence="1">Endoplasmic reticulum</location>
    </subcellularLocation>
    <subcellularLocation>
        <location evidence="3">Golgi apparatus</location>
    </subcellularLocation>
    <subcellularLocation>
        <location evidence="2">Lysosome</location>
    </subcellularLocation>
    <subcellularLocation>
        <location evidence="4">Secreted</location>
    </subcellularLocation>
</comment>
<evidence type="ECO:0000256" key="9">
    <source>
        <dbReference type="ARBA" id="ARBA00022723"/>
    </source>
</evidence>
<evidence type="ECO:0000256" key="18">
    <source>
        <dbReference type="ARBA" id="ARBA00023228"/>
    </source>
</evidence>
<keyword evidence="16" id="KW-0865">Zymogen</keyword>
<dbReference type="GO" id="GO:0004180">
    <property type="term" value="F:carboxypeptidase activity"/>
    <property type="evidence" value="ECO:0007669"/>
    <property type="project" value="UniProtKB-KW"/>
</dbReference>
<dbReference type="GO" id="GO:0005794">
    <property type="term" value="C:Golgi apparatus"/>
    <property type="evidence" value="ECO:0007669"/>
    <property type="project" value="UniProtKB-SubCell"/>
</dbReference>
<keyword evidence="8" id="KW-0645">Protease</keyword>
<evidence type="ECO:0000256" key="14">
    <source>
        <dbReference type="ARBA" id="ARBA00023034"/>
    </source>
</evidence>
<sequence length="517" mass="58345">MKISTNTLITAFLFIGLVAIGQTKSQELSKINTEGFQKSEVMRLMADLSDVYGPRLTGTDQYFTAAEWAKKTLEDWGLDKVYFENYCDDCMGWEVQSFNLEMTEPAYMKIQAYPYAWTESSKGVQTGDLIWIEKYTDLEKVKAQWSGKLQGKVILIGAVPEQNMLFEPLSTRFTDDQIAEAEKSIEPVPNNPLGPSAGNMPLIEDLDVLFNTMLKKDDAFFQFLKAEGASSMLGTSPYFPGVIHPSGTYNFRESDEKPIPYFAISPENFGKLTRLLSREMTPKLKFHLDSELYLKPDNNVNILGEITGSDPKLKEEVVMIGAHFDSWHPASGATDNGAGSAVMMEVMRIIKATGLKPKRTIRIALWGGEEQVFLGSMAYAEKHYGKVSETMRKKEVEKISAYINMDNGAGQMRGIYLQGNEGVRPIFEEMLAPYAHLDVNNLTIQNTDFTDHDVFDYFKIPGFQIIQDKLNYSTITHHTNLDVLEYVPKRDMMINATVIAALVYQIAQMDSRLPRED</sequence>
<protein>
    <recommendedName>
        <fullName evidence="5">Carboxypeptidase Q</fullName>
    </recommendedName>
    <alternativeName>
        <fullName evidence="20">Plasma glutamate carboxypeptidase</fullName>
    </alternativeName>
</protein>
<keyword evidence="17" id="KW-0325">Glycoprotein</keyword>
<evidence type="ECO:0000256" key="11">
    <source>
        <dbReference type="ARBA" id="ARBA00022801"/>
    </source>
</evidence>
<dbReference type="Pfam" id="PF04389">
    <property type="entry name" value="Peptidase_M28"/>
    <property type="match status" value="1"/>
</dbReference>
<keyword evidence="12" id="KW-0256">Endoplasmic reticulum</keyword>
<evidence type="ECO:0000313" key="22">
    <source>
        <dbReference type="EMBL" id="KKN12523.1"/>
    </source>
</evidence>
<evidence type="ECO:0000256" key="3">
    <source>
        <dbReference type="ARBA" id="ARBA00004555"/>
    </source>
</evidence>
<evidence type="ECO:0000256" key="12">
    <source>
        <dbReference type="ARBA" id="ARBA00022824"/>
    </source>
</evidence>
<dbReference type="GO" id="GO:0070573">
    <property type="term" value="F:metallodipeptidase activity"/>
    <property type="evidence" value="ECO:0007669"/>
    <property type="project" value="InterPro"/>
</dbReference>
<evidence type="ECO:0000256" key="1">
    <source>
        <dbReference type="ARBA" id="ARBA00004240"/>
    </source>
</evidence>
<dbReference type="PANTHER" id="PTHR12053">
    <property type="entry name" value="PROTEASE FAMILY M28 PLASMA GLUTAMATE CARBOXYPEPTIDASE-RELATED"/>
    <property type="match status" value="1"/>
</dbReference>
<organism evidence="22">
    <name type="scientific">marine sediment metagenome</name>
    <dbReference type="NCBI Taxonomy" id="412755"/>
    <lineage>
        <taxon>unclassified sequences</taxon>
        <taxon>metagenomes</taxon>
        <taxon>ecological metagenomes</taxon>
    </lineage>
</organism>
<keyword evidence="14" id="KW-0333">Golgi apparatus</keyword>
<dbReference type="InterPro" id="IPR007484">
    <property type="entry name" value="Peptidase_M28"/>
</dbReference>
<evidence type="ECO:0000256" key="6">
    <source>
        <dbReference type="ARBA" id="ARBA00022525"/>
    </source>
</evidence>
<evidence type="ECO:0000256" key="19">
    <source>
        <dbReference type="ARBA" id="ARBA00025833"/>
    </source>
</evidence>
<evidence type="ECO:0000256" key="13">
    <source>
        <dbReference type="ARBA" id="ARBA00022833"/>
    </source>
</evidence>
<dbReference type="GO" id="GO:0046872">
    <property type="term" value="F:metal ion binding"/>
    <property type="evidence" value="ECO:0007669"/>
    <property type="project" value="UniProtKB-KW"/>
</dbReference>
<evidence type="ECO:0000256" key="2">
    <source>
        <dbReference type="ARBA" id="ARBA00004371"/>
    </source>
</evidence>
<evidence type="ECO:0000259" key="21">
    <source>
        <dbReference type="Pfam" id="PF04389"/>
    </source>
</evidence>
<keyword evidence="6" id="KW-0964">Secreted</keyword>
<keyword evidence="7" id="KW-0121">Carboxypeptidase</keyword>
<dbReference type="EMBL" id="LAZR01004024">
    <property type="protein sequence ID" value="KKN12523.1"/>
    <property type="molecule type" value="Genomic_DNA"/>
</dbReference>
<evidence type="ECO:0000256" key="8">
    <source>
        <dbReference type="ARBA" id="ARBA00022670"/>
    </source>
</evidence>
<dbReference type="InterPro" id="IPR039866">
    <property type="entry name" value="CPQ"/>
</dbReference>
<feature type="domain" description="Peptidase M28" evidence="21">
    <location>
        <begin position="301"/>
        <end position="502"/>
    </location>
</feature>
<dbReference type="PANTHER" id="PTHR12053:SF3">
    <property type="entry name" value="CARBOXYPEPTIDASE Q"/>
    <property type="match status" value="1"/>
</dbReference>
<keyword evidence="13" id="KW-0862">Zinc</keyword>
<name>A0A0F9R4Z8_9ZZZZ</name>
<evidence type="ECO:0000256" key="7">
    <source>
        <dbReference type="ARBA" id="ARBA00022645"/>
    </source>
</evidence>
<dbReference type="AlphaFoldDB" id="A0A0F9R4Z8"/>
<dbReference type="GO" id="GO:0043171">
    <property type="term" value="P:peptide catabolic process"/>
    <property type="evidence" value="ECO:0007669"/>
    <property type="project" value="TreeGrafter"/>
</dbReference>
<dbReference type="GO" id="GO:0005615">
    <property type="term" value="C:extracellular space"/>
    <property type="evidence" value="ECO:0007669"/>
    <property type="project" value="TreeGrafter"/>
</dbReference>
<evidence type="ECO:0000256" key="10">
    <source>
        <dbReference type="ARBA" id="ARBA00022729"/>
    </source>
</evidence>
<reference evidence="22" key="1">
    <citation type="journal article" date="2015" name="Nature">
        <title>Complex archaea that bridge the gap between prokaryotes and eukaryotes.</title>
        <authorList>
            <person name="Spang A."/>
            <person name="Saw J.H."/>
            <person name="Jorgensen S.L."/>
            <person name="Zaremba-Niedzwiedzka K."/>
            <person name="Martijn J."/>
            <person name="Lind A.E."/>
            <person name="van Eijk R."/>
            <person name="Schleper C."/>
            <person name="Guy L."/>
            <person name="Ettema T.J."/>
        </authorList>
    </citation>
    <scope>NUCLEOTIDE SEQUENCE</scope>
</reference>
<dbReference type="GO" id="GO:0005764">
    <property type="term" value="C:lysosome"/>
    <property type="evidence" value="ECO:0007669"/>
    <property type="project" value="UniProtKB-SubCell"/>
</dbReference>
<evidence type="ECO:0000256" key="16">
    <source>
        <dbReference type="ARBA" id="ARBA00023145"/>
    </source>
</evidence>
<dbReference type="GO" id="GO:0006508">
    <property type="term" value="P:proteolysis"/>
    <property type="evidence" value="ECO:0007669"/>
    <property type="project" value="UniProtKB-KW"/>
</dbReference>
<dbReference type="GO" id="GO:0005783">
    <property type="term" value="C:endoplasmic reticulum"/>
    <property type="evidence" value="ECO:0007669"/>
    <property type="project" value="UniProtKB-SubCell"/>
</dbReference>
<dbReference type="Gene3D" id="3.40.630.10">
    <property type="entry name" value="Zn peptidases"/>
    <property type="match status" value="2"/>
</dbReference>
<keyword evidence="11" id="KW-0378">Hydrolase</keyword>
<dbReference type="SUPFAM" id="SSF53187">
    <property type="entry name" value="Zn-dependent exopeptidases"/>
    <property type="match status" value="1"/>
</dbReference>
<keyword evidence="18" id="KW-0458">Lysosome</keyword>